<sequence length="44" mass="4914">MFFKAGFIISHSILSVTFPQFSDIHELFLGIGIPSLGDVIAYQR</sequence>
<name>A0A1R4H5E7_9GAMM</name>
<evidence type="ECO:0000313" key="1">
    <source>
        <dbReference type="EMBL" id="SJM91485.1"/>
    </source>
</evidence>
<dbReference type="EMBL" id="FUKI01000092">
    <property type="protein sequence ID" value="SJM91485.1"/>
    <property type="molecule type" value="Genomic_DNA"/>
</dbReference>
<evidence type="ECO:0000313" key="2">
    <source>
        <dbReference type="Proteomes" id="UP000195667"/>
    </source>
</evidence>
<protein>
    <submittedName>
        <fullName evidence="1">Uncharacterized protein</fullName>
    </submittedName>
</protein>
<gene>
    <name evidence="1" type="ORF">CRENPOLYSF1_190110</name>
</gene>
<organism evidence="1 2">
    <name type="scientific">Crenothrix polyspora</name>
    <dbReference type="NCBI Taxonomy" id="360316"/>
    <lineage>
        <taxon>Bacteria</taxon>
        <taxon>Pseudomonadati</taxon>
        <taxon>Pseudomonadota</taxon>
        <taxon>Gammaproteobacteria</taxon>
        <taxon>Methylococcales</taxon>
        <taxon>Crenotrichaceae</taxon>
        <taxon>Crenothrix</taxon>
    </lineage>
</organism>
<dbReference type="Proteomes" id="UP000195667">
    <property type="component" value="Unassembled WGS sequence"/>
</dbReference>
<keyword evidence="2" id="KW-1185">Reference proteome</keyword>
<accession>A0A1R4H5E7</accession>
<reference evidence="2" key="1">
    <citation type="submission" date="2017-02" db="EMBL/GenBank/DDBJ databases">
        <authorList>
            <person name="Daims H."/>
        </authorList>
    </citation>
    <scope>NUCLEOTIDE SEQUENCE [LARGE SCALE GENOMIC DNA]</scope>
</reference>
<dbReference type="AlphaFoldDB" id="A0A1R4H5E7"/>
<proteinExistence type="predicted"/>